<evidence type="ECO:0000256" key="2">
    <source>
        <dbReference type="SAM" id="SignalP"/>
    </source>
</evidence>
<feature type="signal peptide" evidence="2">
    <location>
        <begin position="1"/>
        <end position="29"/>
    </location>
</feature>
<accession>A0A5C5RHL0</accession>
<dbReference type="Pfam" id="PF09203">
    <property type="entry name" value="MspA"/>
    <property type="match status" value="1"/>
</dbReference>
<dbReference type="AlphaFoldDB" id="A0A5C5RHL0"/>
<dbReference type="EMBL" id="VIGV01000008">
    <property type="protein sequence ID" value="TWS22506.1"/>
    <property type="molecule type" value="Genomic_DNA"/>
</dbReference>
<dbReference type="RefSeq" id="WP_146436854.1">
    <property type="nucleotide sequence ID" value="NZ_VIGV01000008.1"/>
</dbReference>
<keyword evidence="2" id="KW-0732">Signal</keyword>
<dbReference type="OrthoDB" id="4772785at2"/>
<sequence>MNFTKPAATAALVSALVLAAVSVGGPAAAQVTPQNPSGPVKGATQTLTSPEGLRVQVSLADLKARIFPPLAGDNKSRLAYVDGNATGRILATGGNALESASIEVGYLVACGVHDGGFESWIGTNQSVGATVGGGAAGALGGPIPAGAIGGLGLVNGQLGTSQNQVIKTAPGTVTLVSQDVKAIKDPKAESFGIRFKEKRISVSGCIGSVDAVAYATVKVSSRSYDDAKTAYSEIIRLA</sequence>
<evidence type="ECO:0000256" key="1">
    <source>
        <dbReference type="SAM" id="MobiDB-lite"/>
    </source>
</evidence>
<organism evidence="3 4">
    <name type="scientific">Tsukamurella sputi</name>
    <dbReference type="NCBI Taxonomy" id="2591848"/>
    <lineage>
        <taxon>Bacteria</taxon>
        <taxon>Bacillati</taxon>
        <taxon>Actinomycetota</taxon>
        <taxon>Actinomycetes</taxon>
        <taxon>Mycobacteriales</taxon>
        <taxon>Tsukamurellaceae</taxon>
        <taxon>Tsukamurella</taxon>
    </lineage>
</organism>
<feature type="chain" id="PRO_5023105285" evidence="2">
    <location>
        <begin position="30"/>
        <end position="238"/>
    </location>
</feature>
<feature type="region of interest" description="Disordered" evidence="1">
    <location>
        <begin position="28"/>
        <end position="47"/>
    </location>
</feature>
<dbReference type="Proteomes" id="UP000319792">
    <property type="component" value="Unassembled WGS sequence"/>
</dbReference>
<dbReference type="Gene3D" id="2.60.40.1650">
    <property type="entry name" value="Porin MspA (Ig-like beta-sandwich domain)"/>
    <property type="match status" value="1"/>
</dbReference>
<feature type="compositionally biased region" description="Polar residues" evidence="1">
    <location>
        <begin position="31"/>
        <end position="47"/>
    </location>
</feature>
<comment type="caution">
    <text evidence="3">The sequence shown here is derived from an EMBL/GenBank/DDBJ whole genome shotgun (WGS) entry which is preliminary data.</text>
</comment>
<dbReference type="InterPro" id="IPR015286">
    <property type="entry name" value="Porin_fam_mycobact-type"/>
</dbReference>
<gene>
    <name evidence="3" type="ORF">FK268_18755</name>
</gene>
<keyword evidence="4" id="KW-1185">Reference proteome</keyword>
<evidence type="ECO:0000313" key="3">
    <source>
        <dbReference type="EMBL" id="TWS22506.1"/>
    </source>
</evidence>
<evidence type="ECO:0000313" key="4">
    <source>
        <dbReference type="Proteomes" id="UP000319792"/>
    </source>
</evidence>
<protein>
    <submittedName>
        <fullName evidence="3">MspA family porin</fullName>
    </submittedName>
</protein>
<reference evidence="3 4" key="1">
    <citation type="submission" date="2019-08" db="EMBL/GenBank/DDBJ databases">
        <title>Tsukamurella conjunctivitidis sp. nov., Tsukamurella assacharolytica sp. nov. and Tsukamurella sputae sp. nov. isolated from patients with conjunctivitis, bacteraemia (lymphoma) and respiratory infection (sputum) in Hong Kong.</title>
        <authorList>
            <person name="Fok K.M.N."/>
            <person name="Fong J.Y.H."/>
        </authorList>
    </citation>
    <scope>NUCLEOTIDE SEQUENCE [LARGE SCALE GENOMIC DNA]</scope>
    <source>
        <strain evidence="3 4">HKU70</strain>
    </source>
</reference>
<name>A0A5C5RHL0_9ACTN</name>
<proteinExistence type="predicted"/>